<name>A0ACA8Z7S2_9BACL</name>
<reference evidence="1" key="1">
    <citation type="submission" date="2020-04" db="EMBL/GenBank/DDBJ databases">
        <authorList>
            <person name="Hogendoorn C."/>
        </authorList>
    </citation>
    <scope>NUCLEOTIDE SEQUENCE</scope>
    <source>
        <strain evidence="1">FAVT5</strain>
    </source>
</reference>
<accession>A0ACA8Z7S2</accession>
<sequence length="95" mass="11323">MRRCSRLLHGFGLHEWAESDRARLAFAFHMRFTKRTRDESRRSGDRLVDGYARIEQLGWDGFHEGHTLQAAVEAYRDRYSCYPEAVLADKVYWNR</sequence>
<evidence type="ECO:0000313" key="2">
    <source>
        <dbReference type="Proteomes" id="UP000501793"/>
    </source>
</evidence>
<protein>
    <submittedName>
        <fullName evidence="1">Uncharacterized protein</fullName>
    </submittedName>
</protein>
<dbReference type="Proteomes" id="UP000501793">
    <property type="component" value="Chromosome"/>
</dbReference>
<keyword evidence="2" id="KW-1185">Reference proteome</keyword>
<organism evidence="1 2">
    <name type="scientific">Kyrpidia spormannii</name>
    <dbReference type="NCBI Taxonomy" id="2055160"/>
    <lineage>
        <taxon>Bacteria</taxon>
        <taxon>Bacillati</taxon>
        <taxon>Bacillota</taxon>
        <taxon>Bacilli</taxon>
        <taxon>Bacillales</taxon>
        <taxon>Alicyclobacillaceae</taxon>
        <taxon>Kyrpidia</taxon>
    </lineage>
</organism>
<evidence type="ECO:0000313" key="1">
    <source>
        <dbReference type="EMBL" id="CAB3391284.1"/>
    </source>
</evidence>
<proteinExistence type="predicted"/>
<gene>
    <name evidence="1" type="ORF">FAVT5_1294</name>
</gene>
<dbReference type="EMBL" id="LR792684">
    <property type="protein sequence ID" value="CAB3391284.1"/>
    <property type="molecule type" value="Genomic_DNA"/>
</dbReference>